<feature type="domain" description="Moybdenum cofactor oxidoreductase dimerisation" evidence="6">
    <location>
        <begin position="301"/>
        <end position="406"/>
    </location>
</feature>
<dbReference type="Pfam" id="PF00174">
    <property type="entry name" value="Oxidored_molyb"/>
    <property type="match status" value="1"/>
</dbReference>
<dbReference type="FunFam" id="3.90.420.10:FF:000006">
    <property type="entry name" value="Sulfur dehydrogenase subunit SoxC"/>
    <property type="match status" value="1"/>
</dbReference>
<dbReference type="SUPFAM" id="SSF81296">
    <property type="entry name" value="E set domains"/>
    <property type="match status" value="1"/>
</dbReference>
<evidence type="ECO:0000256" key="3">
    <source>
        <dbReference type="ARBA" id="ARBA00022723"/>
    </source>
</evidence>
<keyword evidence="2" id="KW-0500">Molybdenum</keyword>
<evidence type="ECO:0000313" key="7">
    <source>
        <dbReference type="EMBL" id="SVA30054.1"/>
    </source>
</evidence>
<dbReference type="PRINTS" id="PR00407">
    <property type="entry name" value="EUMOPTERIN"/>
</dbReference>
<dbReference type="NCBIfam" id="TIGR04555">
    <property type="entry name" value="sulfite_DH_soxC"/>
    <property type="match status" value="1"/>
</dbReference>
<dbReference type="EMBL" id="UINC01006859">
    <property type="protein sequence ID" value="SVA30054.1"/>
    <property type="molecule type" value="Genomic_DNA"/>
</dbReference>
<gene>
    <name evidence="7" type="ORF">METZ01_LOCUS82908</name>
</gene>
<proteinExistence type="predicted"/>
<dbReference type="GO" id="GO:0008482">
    <property type="term" value="F:sulfite oxidase activity"/>
    <property type="evidence" value="ECO:0007669"/>
    <property type="project" value="TreeGrafter"/>
</dbReference>
<keyword evidence="4" id="KW-0560">Oxidoreductase</keyword>
<dbReference type="InterPro" id="IPR006311">
    <property type="entry name" value="TAT_signal"/>
</dbReference>
<dbReference type="InterPro" id="IPR036374">
    <property type="entry name" value="OxRdtase_Mopterin-bd_sf"/>
</dbReference>
<feature type="domain" description="Oxidoreductase molybdopterin-binding" evidence="5">
    <location>
        <begin position="115"/>
        <end position="277"/>
    </location>
</feature>
<dbReference type="Gene3D" id="3.90.420.10">
    <property type="entry name" value="Oxidoreductase, molybdopterin-binding domain"/>
    <property type="match status" value="1"/>
</dbReference>
<keyword evidence="3" id="KW-0479">Metal-binding</keyword>
<dbReference type="Gene3D" id="2.60.40.650">
    <property type="match status" value="1"/>
</dbReference>
<evidence type="ECO:0000259" key="6">
    <source>
        <dbReference type="Pfam" id="PF03404"/>
    </source>
</evidence>
<name>A0A381UQ02_9ZZZZ</name>
<dbReference type="GO" id="GO:0006790">
    <property type="term" value="P:sulfur compound metabolic process"/>
    <property type="evidence" value="ECO:0007669"/>
    <property type="project" value="TreeGrafter"/>
</dbReference>
<dbReference type="GO" id="GO:0030151">
    <property type="term" value="F:molybdenum ion binding"/>
    <property type="evidence" value="ECO:0007669"/>
    <property type="project" value="InterPro"/>
</dbReference>
<dbReference type="InterPro" id="IPR030835">
    <property type="entry name" value="Sulfite_DH_SoxC"/>
</dbReference>
<dbReference type="Pfam" id="PF03404">
    <property type="entry name" value="Mo-co_dimer"/>
    <property type="match status" value="1"/>
</dbReference>
<evidence type="ECO:0000256" key="1">
    <source>
        <dbReference type="ARBA" id="ARBA00001924"/>
    </source>
</evidence>
<evidence type="ECO:0000259" key="5">
    <source>
        <dbReference type="Pfam" id="PF00174"/>
    </source>
</evidence>
<dbReference type="PROSITE" id="PS51318">
    <property type="entry name" value="TAT"/>
    <property type="match status" value="1"/>
</dbReference>
<dbReference type="InterPro" id="IPR014756">
    <property type="entry name" value="Ig_E-set"/>
</dbReference>
<dbReference type="InterPro" id="IPR008335">
    <property type="entry name" value="Mopterin_OxRdtase_euk"/>
</dbReference>
<comment type="cofactor">
    <cofactor evidence="1">
        <name>Mo-molybdopterin</name>
        <dbReference type="ChEBI" id="CHEBI:71302"/>
    </cofactor>
</comment>
<evidence type="ECO:0000256" key="4">
    <source>
        <dbReference type="ARBA" id="ARBA00023002"/>
    </source>
</evidence>
<dbReference type="SUPFAM" id="SSF56524">
    <property type="entry name" value="Oxidoreductase molybdopterin-binding domain"/>
    <property type="match status" value="1"/>
</dbReference>
<dbReference type="GO" id="GO:0043546">
    <property type="term" value="F:molybdopterin cofactor binding"/>
    <property type="evidence" value="ECO:0007669"/>
    <property type="project" value="TreeGrafter"/>
</dbReference>
<dbReference type="PANTHER" id="PTHR19372">
    <property type="entry name" value="SULFITE REDUCTASE"/>
    <property type="match status" value="1"/>
</dbReference>
<reference evidence="7" key="1">
    <citation type="submission" date="2018-05" db="EMBL/GenBank/DDBJ databases">
        <authorList>
            <person name="Lanie J.A."/>
            <person name="Ng W.-L."/>
            <person name="Kazmierczak K.M."/>
            <person name="Andrzejewski T.M."/>
            <person name="Davidsen T.M."/>
            <person name="Wayne K.J."/>
            <person name="Tettelin H."/>
            <person name="Glass J.I."/>
            <person name="Rusch D."/>
            <person name="Podicherti R."/>
            <person name="Tsui H.-C.T."/>
            <person name="Winkler M.E."/>
        </authorList>
    </citation>
    <scope>NUCLEOTIDE SEQUENCE</scope>
</reference>
<dbReference type="GO" id="GO:0020037">
    <property type="term" value="F:heme binding"/>
    <property type="evidence" value="ECO:0007669"/>
    <property type="project" value="TreeGrafter"/>
</dbReference>
<dbReference type="AlphaFoldDB" id="A0A381UQ02"/>
<dbReference type="PANTHER" id="PTHR19372:SF7">
    <property type="entry name" value="SULFITE OXIDASE, MITOCHONDRIAL"/>
    <property type="match status" value="1"/>
</dbReference>
<evidence type="ECO:0008006" key="8">
    <source>
        <dbReference type="Google" id="ProtNLM"/>
    </source>
</evidence>
<dbReference type="InterPro" id="IPR000572">
    <property type="entry name" value="OxRdtase_Mopterin-bd_dom"/>
</dbReference>
<organism evidence="7">
    <name type="scientific">marine metagenome</name>
    <dbReference type="NCBI Taxonomy" id="408172"/>
    <lineage>
        <taxon>unclassified sequences</taxon>
        <taxon>metagenomes</taxon>
        <taxon>ecological metagenomes</taxon>
    </lineage>
</organism>
<sequence>MSESKKNIPMEEVAGNGLLHRRVFLSQGAALISAGSFNLLTARPASAQTTVDIPPWMKVPGAGMSGYGSRAAHEDYIQRNPVSALGTTGSGGSRTPLQSLEGMITPSALHFERHHSGIPDISPDDHRLLIHGMVDRPLIFTMDALSRYPMVSRIHFIECSGNSRVGFNTEPAPGSCGDLHGLVSCSEWTGVPLAILLEEAGIDPRAQWVLAEGADAAVMSRSVPVEKIMDDALLALYQNGERLRPDNGYPVRLLLPGYEGNISVKWLRRIKATAEPTMTRDETSKYTDLRQDGKSLIFTFPMEVKSVITSPSPGLSMSGSGLYEISGLAWSGSGKIIAVEVSADGGQSWARAALSEPVLSKAMTRFRMAWRWNGGDAVIKSRAIDESGAIQPGRDQLLEEKGTKFNYHYNGIQSWRVASDGEVVNVYG</sequence>
<accession>A0A381UQ02</accession>
<dbReference type="InterPro" id="IPR005066">
    <property type="entry name" value="MoCF_OxRdtse_dimer"/>
</dbReference>
<protein>
    <recommendedName>
        <fullName evidence="8">Oxidoreductase molybdopterin-binding domain-containing protein</fullName>
    </recommendedName>
</protein>
<evidence type="ECO:0000256" key="2">
    <source>
        <dbReference type="ARBA" id="ARBA00022505"/>
    </source>
</evidence>